<protein>
    <submittedName>
        <fullName evidence="14">Variant surface glycoprotein 1125.114</fullName>
    </submittedName>
</protein>
<evidence type="ECO:0000256" key="9">
    <source>
        <dbReference type="SAM" id="Coils"/>
    </source>
</evidence>
<dbReference type="EMBL" id="KX699020">
    <property type="protein sequence ID" value="APD72976.1"/>
    <property type="molecule type" value="Genomic_DNA"/>
</dbReference>
<dbReference type="InterPro" id="IPR025932">
    <property type="entry name" value="Trypano_VSG_B_N_dom"/>
</dbReference>
<dbReference type="Pfam" id="PF13206">
    <property type="entry name" value="VSG_B"/>
    <property type="match status" value="1"/>
</dbReference>
<evidence type="ECO:0000259" key="12">
    <source>
        <dbReference type="Pfam" id="PF10659"/>
    </source>
</evidence>
<feature type="chain" id="PRO_5012498190" evidence="11">
    <location>
        <begin position="24"/>
        <end position="536"/>
    </location>
</feature>
<keyword evidence="8" id="KW-0449">Lipoprotein</keyword>
<evidence type="ECO:0000313" key="14">
    <source>
        <dbReference type="EMBL" id="APD72976.1"/>
    </source>
</evidence>
<dbReference type="GO" id="GO:0098552">
    <property type="term" value="C:side of membrane"/>
    <property type="evidence" value="ECO:0007669"/>
    <property type="project" value="UniProtKB-KW"/>
</dbReference>
<proteinExistence type="predicted"/>
<evidence type="ECO:0000256" key="5">
    <source>
        <dbReference type="ARBA" id="ARBA00022729"/>
    </source>
</evidence>
<organism evidence="14">
    <name type="scientific">Trypanosoma brucei</name>
    <dbReference type="NCBI Taxonomy" id="5691"/>
    <lineage>
        <taxon>Eukaryota</taxon>
        <taxon>Discoba</taxon>
        <taxon>Euglenozoa</taxon>
        <taxon>Kinetoplastea</taxon>
        <taxon>Metakinetoplastina</taxon>
        <taxon>Trypanosomatida</taxon>
        <taxon>Trypanosomatidae</taxon>
        <taxon>Trypanosoma</taxon>
    </lineage>
</organism>
<evidence type="ECO:0000259" key="13">
    <source>
        <dbReference type="Pfam" id="PF13206"/>
    </source>
</evidence>
<evidence type="ECO:0000256" key="1">
    <source>
        <dbReference type="ARBA" id="ARBA00002523"/>
    </source>
</evidence>
<evidence type="ECO:0000256" key="7">
    <source>
        <dbReference type="ARBA" id="ARBA00023180"/>
    </source>
</evidence>
<feature type="domain" description="Trypanosome variant surface glycoprotein B-type N-terminal" evidence="13">
    <location>
        <begin position="23"/>
        <end position="372"/>
    </location>
</feature>
<evidence type="ECO:0000256" key="8">
    <source>
        <dbReference type="ARBA" id="ARBA00023288"/>
    </source>
</evidence>
<keyword evidence="4" id="KW-0336">GPI-anchor</keyword>
<feature type="region of interest" description="Disordered" evidence="10">
    <location>
        <begin position="430"/>
        <end position="463"/>
    </location>
</feature>
<feature type="coiled-coil region" evidence="9">
    <location>
        <begin position="142"/>
        <end position="169"/>
    </location>
</feature>
<keyword evidence="9" id="KW-0175">Coiled coil</keyword>
<dbReference type="InterPro" id="IPR019609">
    <property type="entry name" value="Variant_surf_glycoprt_trypan_C"/>
</dbReference>
<comment type="function">
    <text evidence="1">VSG forms a coat on the surface of the parasite. The trypanosome evades the immune response of the host by expressing a series of antigenically distinct VSGs from an estimated 1000 VSG genes.</text>
</comment>
<dbReference type="GO" id="GO:0005886">
    <property type="term" value="C:plasma membrane"/>
    <property type="evidence" value="ECO:0007669"/>
    <property type="project" value="UniProtKB-SubCell"/>
</dbReference>
<feature type="domain" description="Trypanosome variant surface glycoprotein C-terminal" evidence="12">
    <location>
        <begin position="411"/>
        <end position="524"/>
    </location>
</feature>
<dbReference type="VEuPathDB" id="TriTrypDB:Tb927.3.150"/>
<reference evidence="14" key="1">
    <citation type="submission" date="2016-08" db="EMBL/GenBank/DDBJ databases">
        <title>VSG repertoire of Trypanosoma brucei EATRO 1125.</title>
        <authorList>
            <person name="Cross G.A."/>
        </authorList>
    </citation>
    <scope>NUCLEOTIDE SEQUENCE</scope>
    <source>
        <strain evidence="14">EATRO 1125</strain>
    </source>
</reference>
<keyword evidence="6" id="KW-0472">Membrane</keyword>
<feature type="region of interest" description="Disordered" evidence="10">
    <location>
        <begin position="182"/>
        <end position="213"/>
    </location>
</feature>
<evidence type="ECO:0000256" key="6">
    <source>
        <dbReference type="ARBA" id="ARBA00023136"/>
    </source>
</evidence>
<evidence type="ECO:0000256" key="11">
    <source>
        <dbReference type="SAM" id="SignalP"/>
    </source>
</evidence>
<name>A0A1J0R562_9TRYP</name>
<dbReference type="Pfam" id="PF10659">
    <property type="entry name" value="Trypan_glycop_C"/>
    <property type="match status" value="1"/>
</dbReference>
<keyword evidence="3" id="KW-1003">Cell membrane</keyword>
<feature type="signal peptide" evidence="11">
    <location>
        <begin position="1"/>
        <end position="23"/>
    </location>
</feature>
<dbReference type="VEuPathDB" id="TriTrypDB:Tb427_000720000"/>
<evidence type="ECO:0000256" key="2">
    <source>
        <dbReference type="ARBA" id="ARBA00004609"/>
    </source>
</evidence>
<dbReference type="AlphaFoldDB" id="A0A1J0R562"/>
<comment type="subcellular location">
    <subcellularLocation>
        <location evidence="2">Cell membrane</location>
        <topology evidence="2">Lipid-anchor</topology>
        <topology evidence="2">GPI-anchor</topology>
    </subcellularLocation>
</comment>
<keyword evidence="5 11" id="KW-0732">Signal</keyword>
<accession>A0A1J0R562</accession>
<sequence length="536" mass="56491">MLATVVLLIATALVGKRPQVANAAVAAEGENAADFRILCSILAVAQQPLPDIDIKPDTHQIVTDAKALNISLHHREATDELTKDSIKDKSNLSPTGAAAALVANTDFTTAQTLAKAAKKLAENTEYGKIEAKTANAAFLIQIKALIKEIDQVNKDIKQLNAGSSKAEIQKLINRAVYGTDEPNDSIKLQDQARGNGRGPSCGKPGDHNTNSGAGTSLKHDLMCLCAKGNSDADGKACTNSEATLTVDGTTGEDLKQDWEAIKKVCKPSAGALTPSSLTAAAQGALAAIATKTINAGKTTHILGKTHGSGNNGCTADDVDSGNTGQCVYYGRGAGAEITYPIAWASNLATAANLLDRELNKARATAELISKLKFLNQTLAALSIASRQATPATTTPASDINSQNKKLTKTDCAKLTTNKTCTEAGCRWTSTDKSDGDFCKAKDREGQTNTPGTGEQAKEETATATGCARHKDKTTCENAKKDDKQNCAFRKGKEGEPEPEKEMCLDSSSLVNKKLALMAAAFMRLFFNCSNILRIFA</sequence>
<evidence type="ECO:0000256" key="3">
    <source>
        <dbReference type="ARBA" id="ARBA00022475"/>
    </source>
</evidence>
<evidence type="ECO:0000256" key="4">
    <source>
        <dbReference type="ARBA" id="ARBA00022622"/>
    </source>
</evidence>
<evidence type="ECO:0000256" key="10">
    <source>
        <dbReference type="SAM" id="MobiDB-lite"/>
    </source>
</evidence>
<keyword evidence="7" id="KW-0325">Glycoprotein</keyword>
<feature type="compositionally biased region" description="Basic and acidic residues" evidence="10">
    <location>
        <begin position="430"/>
        <end position="445"/>
    </location>
</feature>